<keyword evidence="3" id="KW-0436">Ligase</keyword>
<evidence type="ECO:0000313" key="3">
    <source>
        <dbReference type="EMBL" id="AHY25432.1"/>
    </source>
</evidence>
<reference evidence="3 4" key="1">
    <citation type="submission" date="2014-01" db="EMBL/GenBank/DDBJ databases">
        <authorList>
            <person name="Zhang G."/>
            <person name="Jin J."/>
            <person name="Li Z.J."/>
            <person name="Wang S.W."/>
            <person name="Chen S.J."/>
            <person name="Wang S.M."/>
            <person name="Wang X.T."/>
            <person name="Li Y.H."/>
            <person name="Wang J."/>
            <person name="Yang C.K."/>
            <person name="Wang L."/>
        </authorList>
    </citation>
    <scope>NUCLEOTIDE SEQUENCE [LARGE SCALE GENOMIC DNA]</scope>
</reference>
<accession>A0A023W6Q5</accession>
<dbReference type="Proteomes" id="UP000024445">
    <property type="component" value="Segment"/>
</dbReference>
<dbReference type="Pfam" id="PF09414">
    <property type="entry name" value="RNA_ligase"/>
    <property type="match status" value="1"/>
</dbReference>
<dbReference type="InterPro" id="IPR041948">
    <property type="entry name" value="Rnl1/2_C_sf"/>
</dbReference>
<organism evidence="3 4">
    <name type="scientific">Serratia phage PS2</name>
    <dbReference type="NCBI Taxonomy" id="1481112"/>
    <lineage>
        <taxon>Viruses</taxon>
        <taxon>Duplodnaviria</taxon>
        <taxon>Heunggongvirae</taxon>
        <taxon>Uroviricota</taxon>
        <taxon>Caudoviricetes</taxon>
        <taxon>Muldoonvirus</taxon>
        <taxon>Muldoonvirus PS2</taxon>
    </lineage>
</organism>
<protein>
    <submittedName>
        <fullName evidence="3">RNA ligase 2</fullName>
    </submittedName>
</protein>
<dbReference type="Gene3D" id="3.30.1490.70">
    <property type="match status" value="1"/>
</dbReference>
<dbReference type="SUPFAM" id="SSF56091">
    <property type="entry name" value="DNA ligase/mRNA capping enzyme, catalytic domain"/>
    <property type="match status" value="1"/>
</dbReference>
<dbReference type="EMBL" id="KJ025957">
    <property type="protein sequence ID" value="AHY25432.1"/>
    <property type="molecule type" value="Genomic_DNA"/>
</dbReference>
<feature type="domain" description="RNA ligase 2 C-terminal" evidence="2">
    <location>
        <begin position="249"/>
        <end position="312"/>
    </location>
</feature>
<feature type="domain" description="RNA ligase" evidence="1">
    <location>
        <begin position="31"/>
        <end position="220"/>
    </location>
</feature>
<evidence type="ECO:0000259" key="1">
    <source>
        <dbReference type="Pfam" id="PF09414"/>
    </source>
</evidence>
<dbReference type="InterPro" id="IPR040609">
    <property type="entry name" value="Rnl2_C"/>
</dbReference>
<proteinExistence type="predicted"/>
<evidence type="ECO:0000313" key="4">
    <source>
        <dbReference type="Proteomes" id="UP000024445"/>
    </source>
</evidence>
<keyword evidence="4" id="KW-1185">Reference proteome</keyword>
<evidence type="ECO:0000259" key="2">
    <source>
        <dbReference type="Pfam" id="PF18043"/>
    </source>
</evidence>
<dbReference type="OrthoDB" id="15759at10239"/>
<dbReference type="RefSeq" id="YP_009030237.1">
    <property type="nucleotide sequence ID" value="NC_024121.1"/>
</dbReference>
<name>A0A023W6Q5_9CAUD</name>
<dbReference type="Pfam" id="PF18043">
    <property type="entry name" value="T4_Rnl2_C"/>
    <property type="match status" value="1"/>
</dbReference>
<dbReference type="Gene3D" id="1.10.10.1810">
    <property type="entry name" value="RNA ligase"/>
    <property type="match status" value="1"/>
</dbReference>
<dbReference type="Gene3D" id="3.30.470.30">
    <property type="entry name" value="DNA ligase/mRNA capping enzyme"/>
    <property type="match status" value="1"/>
</dbReference>
<dbReference type="KEGG" id="vg:19485069"/>
<dbReference type="GeneID" id="19485069"/>
<dbReference type="InterPro" id="IPR021122">
    <property type="entry name" value="RNA_ligase_dom_REL/Rnl2"/>
</dbReference>
<gene>
    <name evidence="3" type="primary">rnlB</name>
    <name evidence="3" type="ORF">PS2_190</name>
</gene>
<dbReference type="GO" id="GO:0016874">
    <property type="term" value="F:ligase activity"/>
    <property type="evidence" value="ECO:0007669"/>
    <property type="project" value="UniProtKB-KW"/>
</dbReference>
<sequence length="323" mass="36612">MAIKYSSLENHYREGTIERVRNMGLTARDQAWVAREKLHGANFSFVLKNNEINGHKGVSCEFHTRNTKLNLHDSFHGFLDIHKKYASRLRDIFLEIQSKYSTPVQVQVFGELIGPSVCKGLKVNYGPDNDFAGFDIAVIFENGDSVYLDDVFVDMLFTLSEIPTAPLLGTGTFDDLAKLPRNFKSKYLEVDGDNEAEGFVLKPVYPAHLPNGSRVIFKFKSDRFSERKQEKVKKAVPDMSEGDADKLMTMSAYINPGRIDAVLSKEIFTIKDFGKVQGLVAKDALEDIEKDGLSFEFDDKKRVMKDFQAEVAKELRPIWSSLF</sequence>